<dbReference type="PANTHER" id="PTHR45982:SF1">
    <property type="entry name" value="REGULATOR OF CHROMOSOME CONDENSATION"/>
    <property type="match status" value="1"/>
</dbReference>
<sequence>MLKLSGFNTNNAIYQQSNNETQFVSFISPPINSQIEISTILSYSINIHTIMINKNGEILFIGNNNLKIIKSLPNMVLKSFTKFQIKSNDGRIWNPVSGCCTVNFVLFIVSANKSDNKKQLVYSNIFLDSSFPLFLNIGQSNPVALFCGYHHSAVIDENGSVIFITDSICDFPTVQLEAAKLPNNEKAVSVACCRDFVVVVGSNGNVFMCDINFEESKTSLKPEAQKSGRLRKEEKEIKSKLIKLSFKQVNSLKNIKIVAVSGFFYHCFAISEDNRIFGIGSNEDGRLCLGENIESVKIFTEISLLSKYKIKNAYAGFNHSLFQTVGGKILACGSNEYGQLMTNKNSEQNVYAPIDTGISGATFCLVGYRNSAIFIGYDPYMSPNRLVNDQKPAPSSSKEMEQKIEEAFSLKKGDEKYYIDNEEEKEIYIDAGKIGEGASSITYKVIDKRTNVPYCKKVLKFNIGEIEDAKRAMNEFHVMHGLSHPCICKSIYINIMEPLEILNDEGKKETVTTIALFLEFVEYNLKKVLESKLISNTFKTKIVLDIVHAMNFLHKQGMMHRDLKIENIMINSVFDTKIVDFGYAKITETVCNNFFKKWMRKKIPTWNFQVFFISHVKKTWKFQVFFSLSFSSTIARTK</sequence>
<evidence type="ECO:0000313" key="2">
    <source>
        <dbReference type="EMBL" id="KAK8880984.1"/>
    </source>
</evidence>
<dbReference type="InterPro" id="IPR000719">
    <property type="entry name" value="Prot_kinase_dom"/>
</dbReference>
<proteinExistence type="predicted"/>
<dbReference type="InterPro" id="IPR008271">
    <property type="entry name" value="Ser/Thr_kinase_AS"/>
</dbReference>
<dbReference type="SUPFAM" id="SSF50985">
    <property type="entry name" value="RCC1/BLIP-II"/>
    <property type="match status" value="1"/>
</dbReference>
<protein>
    <recommendedName>
        <fullName evidence="1">Protein kinase domain-containing protein</fullName>
    </recommendedName>
</protein>
<dbReference type="Gene3D" id="1.10.510.10">
    <property type="entry name" value="Transferase(Phosphotransferase) domain 1"/>
    <property type="match status" value="1"/>
</dbReference>
<dbReference type="Pfam" id="PF13540">
    <property type="entry name" value="RCC1_2"/>
    <property type="match status" value="1"/>
</dbReference>
<dbReference type="PROSITE" id="PS50011">
    <property type="entry name" value="PROTEIN_KINASE_DOM"/>
    <property type="match status" value="1"/>
</dbReference>
<feature type="domain" description="Protein kinase" evidence="1">
    <location>
        <begin position="428"/>
        <end position="638"/>
    </location>
</feature>
<comment type="caution">
    <text evidence="2">The sequence shown here is derived from an EMBL/GenBank/DDBJ whole genome shotgun (WGS) entry which is preliminary data.</text>
</comment>
<dbReference type="PANTHER" id="PTHR45982">
    <property type="entry name" value="REGULATOR OF CHROMOSOME CONDENSATION"/>
    <property type="match status" value="1"/>
</dbReference>
<keyword evidence="3" id="KW-1185">Reference proteome</keyword>
<dbReference type="PROSITE" id="PS00108">
    <property type="entry name" value="PROTEIN_KINASE_ST"/>
    <property type="match status" value="1"/>
</dbReference>
<name>A0ABR2JQ29_9EUKA</name>
<dbReference type="InterPro" id="IPR051553">
    <property type="entry name" value="Ran_GTPase-activating"/>
</dbReference>
<dbReference type="Pfam" id="PF00069">
    <property type="entry name" value="Pkinase"/>
    <property type="match status" value="1"/>
</dbReference>
<dbReference type="InterPro" id="IPR009091">
    <property type="entry name" value="RCC1/BLIP-II"/>
</dbReference>
<dbReference type="InterPro" id="IPR011009">
    <property type="entry name" value="Kinase-like_dom_sf"/>
</dbReference>
<dbReference type="SMART" id="SM00220">
    <property type="entry name" value="S_TKc"/>
    <property type="match status" value="1"/>
</dbReference>
<evidence type="ECO:0000313" key="3">
    <source>
        <dbReference type="Proteomes" id="UP001470230"/>
    </source>
</evidence>
<organism evidence="2 3">
    <name type="scientific">Tritrichomonas musculus</name>
    <dbReference type="NCBI Taxonomy" id="1915356"/>
    <lineage>
        <taxon>Eukaryota</taxon>
        <taxon>Metamonada</taxon>
        <taxon>Parabasalia</taxon>
        <taxon>Tritrichomonadida</taxon>
        <taxon>Tritrichomonadidae</taxon>
        <taxon>Tritrichomonas</taxon>
    </lineage>
</organism>
<gene>
    <name evidence="2" type="ORF">M9Y10_003692</name>
</gene>
<dbReference type="CDD" id="cd00180">
    <property type="entry name" value="PKc"/>
    <property type="match status" value="1"/>
</dbReference>
<dbReference type="Gene3D" id="2.130.10.30">
    <property type="entry name" value="Regulator of chromosome condensation 1/beta-lactamase-inhibitor protein II"/>
    <property type="match status" value="1"/>
</dbReference>
<dbReference type="SUPFAM" id="SSF56112">
    <property type="entry name" value="Protein kinase-like (PK-like)"/>
    <property type="match status" value="1"/>
</dbReference>
<reference evidence="2 3" key="1">
    <citation type="submission" date="2024-04" db="EMBL/GenBank/DDBJ databases">
        <title>Tritrichomonas musculus Genome.</title>
        <authorList>
            <person name="Alves-Ferreira E."/>
            <person name="Grigg M."/>
            <person name="Lorenzi H."/>
            <person name="Galac M."/>
        </authorList>
    </citation>
    <scope>NUCLEOTIDE SEQUENCE [LARGE SCALE GENOMIC DNA]</scope>
    <source>
        <strain evidence="2 3">EAF2021</strain>
    </source>
</reference>
<evidence type="ECO:0000259" key="1">
    <source>
        <dbReference type="PROSITE" id="PS50011"/>
    </source>
</evidence>
<accession>A0ABR2JQ29</accession>
<dbReference type="EMBL" id="JAPFFF010000010">
    <property type="protein sequence ID" value="KAK8880984.1"/>
    <property type="molecule type" value="Genomic_DNA"/>
</dbReference>
<dbReference type="Proteomes" id="UP001470230">
    <property type="component" value="Unassembled WGS sequence"/>
</dbReference>